<evidence type="ECO:0000256" key="9">
    <source>
        <dbReference type="ARBA" id="ARBA00023588"/>
    </source>
</evidence>
<keyword evidence="6 13" id="KW-1133">Transmembrane helix</keyword>
<comment type="function">
    <text evidence="12">Catalyzes the acylation of glycosyl-4,4'-diaponeurosporenoate, i.e. the esterification of glucose at the C6'' position with the carboxyl group of the C(15) fatty acid 12-methyltetradecanoic acid, to yield staphyloxanthin. This is the last step in the biosynthesis of this orange pigment, present in most staphylococci strains.</text>
</comment>
<protein>
    <recommendedName>
        <fullName evidence="11">Glycosyl-4,4'-diaponeurosporenoate acyltransferase</fullName>
    </recommendedName>
</protein>
<comment type="subcellular location">
    <subcellularLocation>
        <location evidence="1">Cell membrane</location>
        <topology evidence="1">Single-pass membrane protein</topology>
    </subcellularLocation>
</comment>
<gene>
    <name evidence="14" type="ORF">AS888_01650</name>
</gene>
<organism evidence="14 15">
    <name type="scientific">Peribacillus simplex</name>
    <dbReference type="NCBI Taxonomy" id="1478"/>
    <lineage>
        <taxon>Bacteria</taxon>
        <taxon>Bacillati</taxon>
        <taxon>Bacillota</taxon>
        <taxon>Bacilli</taxon>
        <taxon>Bacillales</taxon>
        <taxon>Bacillaceae</taxon>
        <taxon>Peribacillus</taxon>
    </lineage>
</organism>
<dbReference type="Proteomes" id="UP000064189">
    <property type="component" value="Unassembled WGS sequence"/>
</dbReference>
<evidence type="ECO:0000313" key="14">
    <source>
        <dbReference type="EMBL" id="KWW11265.1"/>
    </source>
</evidence>
<keyword evidence="3" id="KW-0808">Transferase</keyword>
<feature type="transmembrane region" description="Helical" evidence="13">
    <location>
        <begin position="89"/>
        <end position="107"/>
    </location>
</feature>
<name>A0A125QQZ7_9BACI</name>
<evidence type="ECO:0000256" key="3">
    <source>
        <dbReference type="ARBA" id="ARBA00022679"/>
    </source>
</evidence>
<comment type="similarity">
    <text evidence="10">Belongs to the acyltransferase CrtO family.</text>
</comment>
<accession>A0A125QQZ7</accession>
<keyword evidence="8" id="KW-0012">Acyltransferase</keyword>
<dbReference type="GO" id="GO:0005886">
    <property type="term" value="C:plasma membrane"/>
    <property type="evidence" value="ECO:0007669"/>
    <property type="project" value="UniProtKB-SubCell"/>
</dbReference>
<keyword evidence="7 13" id="KW-0472">Membrane</keyword>
<keyword evidence="2" id="KW-1003">Cell membrane</keyword>
<evidence type="ECO:0000256" key="6">
    <source>
        <dbReference type="ARBA" id="ARBA00022989"/>
    </source>
</evidence>
<proteinExistence type="inferred from homology"/>
<sequence>MVHHWIMILDIVAWCFFHMGMGISLCTVNIPNHHSRITILYSGLKGEKWKNYIPDGSKIIKRGFEKKQLQGTDTISLTKVMLETKRAESTHWFSIFPAGFFFVWNPVWAGWIMVVYTISFNIPIIIVQRYNFARWQQLLAKKN</sequence>
<keyword evidence="15" id="KW-1185">Reference proteome</keyword>
<dbReference type="GO" id="GO:0016746">
    <property type="term" value="F:acyltransferase activity"/>
    <property type="evidence" value="ECO:0007669"/>
    <property type="project" value="UniProtKB-KW"/>
</dbReference>
<evidence type="ECO:0000256" key="7">
    <source>
        <dbReference type="ARBA" id="ARBA00023136"/>
    </source>
</evidence>
<dbReference type="AlphaFoldDB" id="A0A125QQZ7"/>
<comment type="pathway">
    <text evidence="9">Carotenoid biosynthesis; staphyloxanthin biosynthesis; staphyloxanthin from farnesyl diphosphate: step 5/5.</text>
</comment>
<dbReference type="InterPro" id="IPR044021">
    <property type="entry name" value="CrtO"/>
</dbReference>
<evidence type="ECO:0000256" key="8">
    <source>
        <dbReference type="ARBA" id="ARBA00023315"/>
    </source>
</evidence>
<feature type="transmembrane region" description="Helical" evidence="13">
    <location>
        <begin position="113"/>
        <end position="132"/>
    </location>
</feature>
<evidence type="ECO:0000256" key="10">
    <source>
        <dbReference type="ARBA" id="ARBA00023603"/>
    </source>
</evidence>
<dbReference type="Pfam" id="PF18927">
    <property type="entry name" value="CrtO"/>
    <property type="match status" value="1"/>
</dbReference>
<feature type="transmembrane region" description="Helical" evidence="13">
    <location>
        <begin position="6"/>
        <end position="28"/>
    </location>
</feature>
<evidence type="ECO:0000256" key="13">
    <source>
        <dbReference type="SAM" id="Phobius"/>
    </source>
</evidence>
<comment type="caution">
    <text evidence="14">The sequence shown here is derived from an EMBL/GenBank/DDBJ whole genome shotgun (WGS) entry which is preliminary data.</text>
</comment>
<evidence type="ECO:0000256" key="5">
    <source>
        <dbReference type="ARBA" id="ARBA00022729"/>
    </source>
</evidence>
<evidence type="ECO:0000256" key="4">
    <source>
        <dbReference type="ARBA" id="ARBA00022692"/>
    </source>
</evidence>
<keyword evidence="5" id="KW-0732">Signal</keyword>
<evidence type="ECO:0000256" key="11">
    <source>
        <dbReference type="ARBA" id="ARBA00023667"/>
    </source>
</evidence>
<evidence type="ECO:0000256" key="2">
    <source>
        <dbReference type="ARBA" id="ARBA00022475"/>
    </source>
</evidence>
<reference evidence="14 15" key="1">
    <citation type="submission" date="2015-11" db="EMBL/GenBank/DDBJ databases">
        <title>Genome Sequence of Bacillus simplex strain VanAntwerpen2.</title>
        <authorList>
            <person name="Couger M.B."/>
        </authorList>
    </citation>
    <scope>NUCLEOTIDE SEQUENCE [LARGE SCALE GENOMIC DNA]</scope>
    <source>
        <strain evidence="14 15">VanAntwerpen02</strain>
    </source>
</reference>
<evidence type="ECO:0000256" key="1">
    <source>
        <dbReference type="ARBA" id="ARBA00004162"/>
    </source>
</evidence>
<dbReference type="UniPathway" id="UPA00029">
    <property type="reaction ID" value="UER00560"/>
</dbReference>
<evidence type="ECO:0000313" key="15">
    <source>
        <dbReference type="Proteomes" id="UP000064189"/>
    </source>
</evidence>
<evidence type="ECO:0000256" key="12">
    <source>
        <dbReference type="ARBA" id="ARBA00025324"/>
    </source>
</evidence>
<dbReference type="EMBL" id="LNNH01000055">
    <property type="protein sequence ID" value="KWW11265.1"/>
    <property type="molecule type" value="Genomic_DNA"/>
</dbReference>
<keyword evidence="4 13" id="KW-0812">Transmembrane</keyword>